<dbReference type="InterPro" id="IPR036637">
    <property type="entry name" value="Phosphohistidine_dom_sf"/>
</dbReference>
<dbReference type="PANTHER" id="PTHR43615">
    <property type="entry name" value="PHOSPHOENOLPYRUVATE SYNTHASE-RELATED"/>
    <property type="match status" value="1"/>
</dbReference>
<sequence length="543" mass="63283">MIIELSEDSNTVGNKAANLYKAKKMGINVPKSIVLPYDSIKKYNIEDILNELENKLKDYRRPLIFRSSANLEDLKDLSLAGVFESILNIYNREDMKNAIERILNSSKNAEKFGIRDVKMNILIQEQFTKGKFGVIFGFNDKIIIEVTVNDPTGITSGRAKIRDLYIIYPDSYIYYNDRNWKILFDYEINKIREIDKILRKIYHPYDAEFVLYKGDFYLLQIRPLTRKINISKASTYGIGVSYGKIIGRVTFDYNNIGKDKILVTDELAYDDIYLINKFGGIIIELGSLLSHVAIHAREYNVPAIVGISNNIFKEGELIEINGETGEIGFLERKGFELPKINKNIEVYNPRKLDLVIIDKYAFLIYPKDSYRILFYRDERGIDKLTKISEDPLVDGGVDTWHTYSVIKELSLIDSEVKNYYEKAIGLVDNNDISGIKNLYKELEEKIKGYYKIAEKSKDLYYAQKTYAFIRIHSNIIISEYGQKFVNNKEFLEFVKETEKYTIPELIKIYDLLDEIYKKYRKKGIDKKYYTSDLVLLIDVDKLY</sequence>
<dbReference type="InterPro" id="IPR051549">
    <property type="entry name" value="PEP_Utilizing_Enz"/>
</dbReference>
<dbReference type="KEGG" id="naer:MJ1_0349"/>
<gene>
    <name evidence="3" type="ORF">MJ1_0349</name>
</gene>
<dbReference type="Pfam" id="PF01326">
    <property type="entry name" value="PPDK_N"/>
    <property type="match status" value="1"/>
</dbReference>
<dbReference type="SUPFAM" id="SSF52009">
    <property type="entry name" value="Phosphohistidine domain"/>
    <property type="match status" value="1"/>
</dbReference>
<feature type="domain" description="Pyruvate phosphate dikinase AMP/ATP-binding" evidence="2">
    <location>
        <begin position="44"/>
        <end position="139"/>
    </location>
</feature>
<dbReference type="Pfam" id="PF00391">
    <property type="entry name" value="PEP-utilizers"/>
    <property type="match status" value="1"/>
</dbReference>
<dbReference type="AlphaFoldDB" id="A0A915WRE8"/>
<dbReference type="RefSeq" id="WP_258393543.1">
    <property type="nucleotide sequence ID" value="NZ_AP019769.1"/>
</dbReference>
<dbReference type="Gene3D" id="3.50.30.10">
    <property type="entry name" value="Phosphohistidine domain"/>
    <property type="match status" value="1"/>
</dbReference>
<evidence type="ECO:0000313" key="4">
    <source>
        <dbReference type="Proteomes" id="UP001055553"/>
    </source>
</evidence>
<dbReference type="InterPro" id="IPR013815">
    <property type="entry name" value="ATP_grasp_subdomain_1"/>
</dbReference>
<feature type="domain" description="PEP-utilising enzyme mobile" evidence="1">
    <location>
        <begin position="258"/>
        <end position="325"/>
    </location>
</feature>
<dbReference type="Gene3D" id="3.30.1490.20">
    <property type="entry name" value="ATP-grasp fold, A domain"/>
    <property type="match status" value="1"/>
</dbReference>
<evidence type="ECO:0000259" key="1">
    <source>
        <dbReference type="Pfam" id="PF00391"/>
    </source>
</evidence>
<dbReference type="GeneID" id="74568300"/>
<evidence type="ECO:0000259" key="2">
    <source>
        <dbReference type="Pfam" id="PF01326"/>
    </source>
</evidence>
<organism evidence="3 4">
    <name type="scientific">Nanobdella aerobiophila</name>
    <dbReference type="NCBI Taxonomy" id="2586965"/>
    <lineage>
        <taxon>Archaea</taxon>
        <taxon>Nanobdellota</taxon>
        <taxon>Nanobdellia</taxon>
        <taxon>Nanobdellales</taxon>
        <taxon>Nanobdellaceae</taxon>
        <taxon>Nanobdella</taxon>
    </lineage>
</organism>
<keyword evidence="4" id="KW-1185">Reference proteome</keyword>
<protein>
    <submittedName>
        <fullName evidence="3">Phosphoenolpyruvate synthase</fullName>
    </submittedName>
</protein>
<dbReference type="InterPro" id="IPR008279">
    <property type="entry name" value="PEP-util_enz_mobile_dom"/>
</dbReference>
<dbReference type="Proteomes" id="UP001055553">
    <property type="component" value="Chromosome"/>
</dbReference>
<dbReference type="SUPFAM" id="SSF56059">
    <property type="entry name" value="Glutathione synthetase ATP-binding domain-like"/>
    <property type="match status" value="1"/>
</dbReference>
<accession>A0A915WRE8</accession>
<dbReference type="PANTHER" id="PTHR43615:SF1">
    <property type="entry name" value="PPDK_N DOMAIN-CONTAINING PROTEIN"/>
    <property type="match status" value="1"/>
</dbReference>
<dbReference type="InterPro" id="IPR002192">
    <property type="entry name" value="PPDK_AMP/ATP-bd"/>
</dbReference>
<dbReference type="GO" id="GO:0016301">
    <property type="term" value="F:kinase activity"/>
    <property type="evidence" value="ECO:0007669"/>
    <property type="project" value="InterPro"/>
</dbReference>
<name>A0A915WRE8_9ARCH</name>
<evidence type="ECO:0000313" key="3">
    <source>
        <dbReference type="EMBL" id="BBL45513.1"/>
    </source>
</evidence>
<proteinExistence type="predicted"/>
<dbReference type="GO" id="GO:0005524">
    <property type="term" value="F:ATP binding"/>
    <property type="evidence" value="ECO:0007669"/>
    <property type="project" value="InterPro"/>
</dbReference>
<dbReference type="EMBL" id="AP019769">
    <property type="protein sequence ID" value="BBL45513.1"/>
    <property type="molecule type" value="Genomic_DNA"/>
</dbReference>
<reference evidence="4" key="1">
    <citation type="journal article" date="2022" name="Int. J. Syst. Evol. Microbiol.">
        <title>Nanobdella aerobiophila gen. nov., sp. nov., a thermoacidophilic, obligate ectosymbiotic archaeon, and proposal of Nanobdellaceae fam. nov., Nanobdellales ord. nov. and Nanobdellia class. nov.</title>
        <authorList>
            <person name="Kato S."/>
            <person name="Ogasawara A."/>
            <person name="Itoh T."/>
            <person name="Sakai H.D."/>
            <person name="Shimizu M."/>
            <person name="Yuki M."/>
            <person name="Kaneko M."/>
            <person name="Takashina T."/>
            <person name="Ohkuma M."/>
        </authorList>
    </citation>
    <scope>NUCLEOTIDE SEQUENCE [LARGE SCALE GENOMIC DNA]</scope>
    <source>
        <strain evidence="4">MJ1</strain>
    </source>
</reference>